<dbReference type="RefSeq" id="WP_109720784.1">
    <property type="nucleotide sequence ID" value="NZ_QEQK01000010.1"/>
</dbReference>
<keyword evidence="1" id="KW-0812">Transmembrane</keyword>
<dbReference type="EMBL" id="QEQK01000010">
    <property type="protein sequence ID" value="PWN55545.1"/>
    <property type="molecule type" value="Genomic_DNA"/>
</dbReference>
<feature type="transmembrane region" description="Helical" evidence="1">
    <location>
        <begin position="58"/>
        <end position="81"/>
    </location>
</feature>
<accession>A0A363UJE2</accession>
<keyword evidence="1" id="KW-0472">Membrane</keyword>
<gene>
    <name evidence="2" type="ORF">DEH80_12200</name>
</gene>
<feature type="transmembrane region" description="Helical" evidence="1">
    <location>
        <begin position="28"/>
        <end position="46"/>
    </location>
</feature>
<name>A0A363UJE2_9GAMM</name>
<dbReference type="Proteomes" id="UP000251800">
    <property type="component" value="Unassembled WGS sequence"/>
</dbReference>
<protein>
    <submittedName>
        <fullName evidence="2">Uncharacterized protein</fullName>
    </submittedName>
</protein>
<comment type="caution">
    <text evidence="2">The sequence shown here is derived from an EMBL/GenBank/DDBJ whole genome shotgun (WGS) entry which is preliminary data.</text>
</comment>
<organism evidence="2 3">
    <name type="scientific">Abyssibacter profundi</name>
    <dbReference type="NCBI Taxonomy" id="2182787"/>
    <lineage>
        <taxon>Bacteria</taxon>
        <taxon>Pseudomonadati</taxon>
        <taxon>Pseudomonadota</taxon>
        <taxon>Gammaproteobacteria</taxon>
        <taxon>Chromatiales</taxon>
        <taxon>Oceanococcaceae</taxon>
        <taxon>Abyssibacter</taxon>
    </lineage>
</organism>
<sequence>MSDNTPLALGLLVSLVAAGISMWLGLSLVFAWSYSLAMLLVIAMGARRRGSLGPFRPWLVAALVVWLLAFALMHAASSASAQLLLGLPPATAAAVYLLWPAPLLLVTLPYALHFDRHVLDDAAWASIRPYLRDRSE</sequence>
<keyword evidence="3" id="KW-1185">Reference proteome</keyword>
<keyword evidence="1" id="KW-1133">Transmembrane helix</keyword>
<dbReference type="AlphaFoldDB" id="A0A363UJE2"/>
<feature type="transmembrane region" description="Helical" evidence="1">
    <location>
        <begin position="93"/>
        <end position="112"/>
    </location>
</feature>
<evidence type="ECO:0000313" key="3">
    <source>
        <dbReference type="Proteomes" id="UP000251800"/>
    </source>
</evidence>
<proteinExistence type="predicted"/>
<evidence type="ECO:0000256" key="1">
    <source>
        <dbReference type="SAM" id="Phobius"/>
    </source>
</evidence>
<evidence type="ECO:0000313" key="2">
    <source>
        <dbReference type="EMBL" id="PWN55545.1"/>
    </source>
</evidence>
<reference evidence="2 3" key="1">
    <citation type="submission" date="2018-05" db="EMBL/GenBank/DDBJ databases">
        <title>Abyssibacter profundi OUC007T gen. nov., sp. nov, a marine bacterium isolated from seawater of the Mariana Trench.</title>
        <authorList>
            <person name="Zhou S."/>
        </authorList>
    </citation>
    <scope>NUCLEOTIDE SEQUENCE [LARGE SCALE GENOMIC DNA]</scope>
    <source>
        <strain evidence="2 3">OUC007</strain>
    </source>
</reference>